<dbReference type="InterPro" id="IPR039763">
    <property type="entry name" value="ARMT1"/>
</dbReference>
<dbReference type="Proteomes" id="UP000761534">
    <property type="component" value="Unassembled WGS sequence"/>
</dbReference>
<comment type="domain">
    <text evidence="7">Subfamily III proteins have a conserved RTxK motif about 40-50 residues from the C-terminus; the threonine may be replaced by serine or cysteine.</text>
</comment>
<dbReference type="InterPro" id="IPR002791">
    <property type="entry name" value="ARMT1-like_metal-bd"/>
</dbReference>
<dbReference type="EMBL" id="SWFS01000184">
    <property type="protein sequence ID" value="KAA8915119.1"/>
    <property type="molecule type" value="Genomic_DNA"/>
</dbReference>
<dbReference type="GO" id="GO:0046872">
    <property type="term" value="F:metal ion binding"/>
    <property type="evidence" value="ECO:0007669"/>
    <property type="project" value="UniProtKB-UniRule"/>
</dbReference>
<keyword evidence="10" id="KW-1185">Reference proteome</keyword>
<evidence type="ECO:0000256" key="6">
    <source>
        <dbReference type="ARBA" id="ARBA00048809"/>
    </source>
</evidence>
<comment type="caution">
    <text evidence="9">The sequence shown here is derived from an EMBL/GenBank/DDBJ whole genome shotgun (WGS) entry which is preliminary data.</text>
</comment>
<evidence type="ECO:0000256" key="2">
    <source>
        <dbReference type="ARBA" id="ARBA00009519"/>
    </source>
</evidence>
<evidence type="ECO:0000259" key="8">
    <source>
        <dbReference type="Pfam" id="PF01937"/>
    </source>
</evidence>
<comment type="catalytic activity">
    <reaction evidence="6 7">
        <text>beta-D-fructose 6-phosphate = dihydroxyacetone + D-glyceraldehyde 3-phosphate</text>
        <dbReference type="Rhea" id="RHEA:28002"/>
        <dbReference type="ChEBI" id="CHEBI:16016"/>
        <dbReference type="ChEBI" id="CHEBI:57634"/>
        <dbReference type="ChEBI" id="CHEBI:59776"/>
    </reaction>
</comment>
<dbReference type="InterPro" id="IPR036075">
    <property type="entry name" value="ARMT-1-like_metal-bd_sf"/>
</dbReference>
<evidence type="ECO:0000313" key="9">
    <source>
        <dbReference type="EMBL" id="KAA8915119.1"/>
    </source>
</evidence>
<dbReference type="GO" id="GO:0006974">
    <property type="term" value="P:DNA damage response"/>
    <property type="evidence" value="ECO:0007669"/>
    <property type="project" value="TreeGrafter"/>
</dbReference>
<evidence type="ECO:0000256" key="4">
    <source>
        <dbReference type="ARBA" id="ARBA00022801"/>
    </source>
</evidence>
<evidence type="ECO:0000256" key="5">
    <source>
        <dbReference type="ARBA" id="ARBA00023211"/>
    </source>
</evidence>
<dbReference type="AlphaFoldDB" id="A0A642V5X1"/>
<sequence>MTAQSECARQRWPVILTGVIDDLHRTIGEIQGNDEKISEGKTLVSKVVELKHNLEHDRPLKPLPVNDELLGKDIAYYNQKLEEQPAEHKSWMTGAWLYTECYMYRLLATFFAETKHWKNYDSFKRQKDDTFKASIAAVGELCKRYKALNQQLESEVPDHALYVLFREFTDISLWGNATDLSLLTNISLEDIQALQGADIRKKNEKNIIANDLDKAWEAINVKKGGRVDIVLDNAGFELFTDLIYGLFLLDSNLAQTVVFHPKDIPWFVSDVLPADLENIVQQVQDPSFFDKPVPDLDFFAQKLSSYYKNGQIEVHTSPFWTSPAPFWEIRAGGEAGGDAVQKDLVNSKLVIFKGDLNHRKLLFDLAWPKTTPFLQAIQTAASNNVHILTLRTCKADTCSGLPEGKEQELEKEWKELGNEDPRSWVYYGKYAVVQYSNGKN</sequence>
<organism evidence="9 10">
    <name type="scientific">Trichomonascus ciferrii</name>
    <dbReference type="NCBI Taxonomy" id="44093"/>
    <lineage>
        <taxon>Eukaryota</taxon>
        <taxon>Fungi</taxon>
        <taxon>Dikarya</taxon>
        <taxon>Ascomycota</taxon>
        <taxon>Saccharomycotina</taxon>
        <taxon>Dipodascomycetes</taxon>
        <taxon>Dipodascales</taxon>
        <taxon>Trichomonascaceae</taxon>
        <taxon>Trichomonascus</taxon>
        <taxon>Trichomonascus ciferrii complex</taxon>
    </lineage>
</organism>
<evidence type="ECO:0000313" key="10">
    <source>
        <dbReference type="Proteomes" id="UP000761534"/>
    </source>
</evidence>
<dbReference type="GO" id="GO:0103026">
    <property type="term" value="F:fructose-1-phosphatase activity"/>
    <property type="evidence" value="ECO:0007669"/>
    <property type="project" value="RHEA"/>
</dbReference>
<evidence type="ECO:0000256" key="3">
    <source>
        <dbReference type="ARBA" id="ARBA00022723"/>
    </source>
</evidence>
<comment type="cofactor">
    <cofactor evidence="7">
        <name>Mn(2+)</name>
        <dbReference type="ChEBI" id="CHEBI:29035"/>
    </cofactor>
    <cofactor evidence="7">
        <name>Ni(2+)</name>
        <dbReference type="ChEBI" id="CHEBI:49786"/>
    </cofactor>
</comment>
<protein>
    <recommendedName>
        <fullName evidence="7">Sugar phosphate phosphatase</fullName>
        <ecNumber evidence="7">3.1.3.-</ecNumber>
    </recommendedName>
</protein>
<evidence type="ECO:0000256" key="1">
    <source>
        <dbReference type="ARBA" id="ARBA00001326"/>
    </source>
</evidence>
<dbReference type="Pfam" id="PF01937">
    <property type="entry name" value="ARMT1-like_dom"/>
    <property type="match status" value="1"/>
</dbReference>
<dbReference type="EC" id="3.1.3.-" evidence="7"/>
<comment type="catalytic activity">
    <reaction evidence="1 7">
        <text>beta-D-fructose 1-phosphate + H2O = D-fructose + phosphate</text>
        <dbReference type="Rhea" id="RHEA:35603"/>
        <dbReference type="ChEBI" id="CHEBI:15377"/>
        <dbReference type="ChEBI" id="CHEBI:37721"/>
        <dbReference type="ChEBI" id="CHEBI:43474"/>
        <dbReference type="ChEBI" id="CHEBI:138881"/>
    </reaction>
</comment>
<keyword evidence="3 7" id="KW-0479">Metal-binding</keyword>
<dbReference type="OrthoDB" id="541375at2759"/>
<feature type="domain" description="Damage-control phosphatase ARMT1-like metal-binding" evidence="8">
    <location>
        <begin position="8"/>
        <end position="407"/>
    </location>
</feature>
<comment type="similarity">
    <text evidence="2 7">Belongs to the damage-control phosphatase family. Sugar phosphate phosphatase III subfamily.</text>
</comment>
<dbReference type="PANTHER" id="PTHR12260">
    <property type="entry name" value="DAMAGE-CONTROL PHOSPHATASE ARMT1"/>
    <property type="match status" value="1"/>
</dbReference>
<proteinExistence type="inferred from homology"/>
<dbReference type="Gene3D" id="3.40.50.10880">
    <property type="entry name" value="Uncharacterised protein PF01937, DUF89, domain 3"/>
    <property type="match status" value="1"/>
</dbReference>
<gene>
    <name evidence="9" type="ORF">TRICI_002728</name>
</gene>
<dbReference type="SUPFAM" id="SSF111321">
    <property type="entry name" value="AF1104-like"/>
    <property type="match status" value="1"/>
</dbReference>
<dbReference type="GO" id="GO:0005634">
    <property type="term" value="C:nucleus"/>
    <property type="evidence" value="ECO:0007669"/>
    <property type="project" value="TreeGrafter"/>
</dbReference>
<dbReference type="GO" id="GO:0097023">
    <property type="term" value="F:fructose 6-phosphate aldolase activity"/>
    <property type="evidence" value="ECO:0007669"/>
    <property type="project" value="RHEA"/>
</dbReference>
<accession>A0A642V5X1</accession>
<reference evidence="9" key="1">
    <citation type="journal article" date="2019" name="G3 (Bethesda)">
        <title>Genome Assemblies of Two Rare Opportunistic Yeast Pathogens: Diutina rugosa (syn. Candida rugosa) and Trichomonascus ciferrii (syn. Candida ciferrii).</title>
        <authorList>
            <person name="Mixao V."/>
            <person name="Saus E."/>
            <person name="Hansen A.P."/>
            <person name="Lass-Florl C."/>
            <person name="Gabaldon T."/>
        </authorList>
    </citation>
    <scope>NUCLEOTIDE SEQUENCE</scope>
    <source>
        <strain evidence="9">CBS 4856</strain>
    </source>
</reference>
<dbReference type="VEuPathDB" id="FungiDB:TRICI_002728"/>
<dbReference type="Gene3D" id="1.20.930.60">
    <property type="match status" value="1"/>
</dbReference>
<dbReference type="PANTHER" id="PTHR12260:SF6">
    <property type="entry name" value="DAMAGE-CONTROL PHOSPHATASE ARMT1"/>
    <property type="match status" value="1"/>
</dbReference>
<evidence type="ECO:0000256" key="7">
    <source>
        <dbReference type="RuleBase" id="RU367030"/>
    </source>
</evidence>
<keyword evidence="5 7" id="KW-0464">Manganese</keyword>
<keyword evidence="4 7" id="KW-0378">Hydrolase</keyword>
<comment type="function">
    <text evidence="7">Metal-dependent phosphatase that shows phosphatase activity against several substrates, including fructose-1-phosphate and fructose-6-phosphate. Its preference for fructose-1-phosphate, a strong glycating agent that causes DNA damage rather than a canonical yeast metabolite, suggests a damage-control function in hexose phosphate metabolism.</text>
</comment>
<name>A0A642V5X1_9ASCO</name>